<feature type="compositionally biased region" description="Basic residues" evidence="1">
    <location>
        <begin position="54"/>
        <end position="72"/>
    </location>
</feature>
<feature type="compositionally biased region" description="Basic residues" evidence="1">
    <location>
        <begin position="84"/>
        <end position="99"/>
    </location>
</feature>
<gene>
    <name evidence="2" type="ORF">AVDCRST_MAG04-3283</name>
</gene>
<evidence type="ECO:0000313" key="2">
    <source>
        <dbReference type="EMBL" id="CAA9274853.1"/>
    </source>
</evidence>
<name>A0A6J4JA72_9PROT</name>
<feature type="non-terminal residue" evidence="2">
    <location>
        <position position="1"/>
    </location>
</feature>
<accession>A0A6J4JA72</accession>
<reference evidence="2" key="1">
    <citation type="submission" date="2020-02" db="EMBL/GenBank/DDBJ databases">
        <authorList>
            <person name="Meier V. D."/>
        </authorList>
    </citation>
    <scope>NUCLEOTIDE SEQUENCE</scope>
    <source>
        <strain evidence="2">AVDCRST_MAG04</strain>
    </source>
</reference>
<protein>
    <submittedName>
        <fullName evidence="2">Uncharacterized protein</fullName>
    </submittedName>
</protein>
<feature type="non-terminal residue" evidence="2">
    <location>
        <position position="158"/>
    </location>
</feature>
<feature type="compositionally biased region" description="Basic residues" evidence="1">
    <location>
        <begin position="34"/>
        <end position="45"/>
    </location>
</feature>
<feature type="region of interest" description="Disordered" evidence="1">
    <location>
        <begin position="1"/>
        <end position="158"/>
    </location>
</feature>
<organism evidence="2">
    <name type="scientific">uncultured Acetobacteraceae bacterium</name>
    <dbReference type="NCBI Taxonomy" id="169975"/>
    <lineage>
        <taxon>Bacteria</taxon>
        <taxon>Pseudomonadati</taxon>
        <taxon>Pseudomonadota</taxon>
        <taxon>Alphaproteobacteria</taxon>
        <taxon>Acetobacterales</taxon>
        <taxon>Acetobacteraceae</taxon>
        <taxon>environmental samples</taxon>
    </lineage>
</organism>
<evidence type="ECO:0000256" key="1">
    <source>
        <dbReference type="SAM" id="MobiDB-lite"/>
    </source>
</evidence>
<dbReference type="EMBL" id="CADCTL010000243">
    <property type="protein sequence ID" value="CAA9274853.1"/>
    <property type="molecule type" value="Genomic_DNA"/>
</dbReference>
<proteinExistence type="predicted"/>
<feature type="compositionally biased region" description="Low complexity" evidence="1">
    <location>
        <begin position="142"/>
        <end position="151"/>
    </location>
</feature>
<dbReference type="AlphaFoldDB" id="A0A6J4JA72"/>
<sequence>GRQHTAAAAERVPVPHVALHRRPAERRHGAERRTPHRPRHRRRGGRAQAAWRGAPRHCRRLAARGPGRHRAHGCAPDGADRGRAPRLRPLHRHPHRLARRAGEAQPRRGRAAGGLLLPHRRPLRNGRGGSGLDEQGDRGRRGPAAAVGAGLRRVRGAL</sequence>